<dbReference type="EMBL" id="AMZO01000027">
    <property type="protein sequence ID" value="ELR64407.1"/>
    <property type="molecule type" value="Genomic_DNA"/>
</dbReference>
<reference evidence="2 3" key="1">
    <citation type="submission" date="2012-12" db="EMBL/GenBank/DDBJ databases">
        <title>Genome Assembly of Photobacterium sp. AK15.</title>
        <authorList>
            <person name="Khatri I."/>
            <person name="Vaidya B."/>
            <person name="Srinivas T.N.R."/>
            <person name="Subramanian S."/>
            <person name="Pinnaka A."/>
        </authorList>
    </citation>
    <scope>NUCLEOTIDE SEQUENCE [LARGE SCALE GENOMIC DNA]</scope>
    <source>
        <strain evidence="2 3">AK15</strain>
    </source>
</reference>
<gene>
    <name evidence="2" type="ORF">C942_02538</name>
</gene>
<feature type="region of interest" description="Disordered" evidence="1">
    <location>
        <begin position="1"/>
        <end position="23"/>
    </location>
</feature>
<accession>L8JAC5</accession>
<evidence type="ECO:0000313" key="2">
    <source>
        <dbReference type="EMBL" id="ELR64407.1"/>
    </source>
</evidence>
<sequence>MKMTEQMLKEGNVPTLTALPNTDKEPNLANASIEQLVGALKEYHGVSAVHLVY</sequence>
<evidence type="ECO:0000313" key="3">
    <source>
        <dbReference type="Proteomes" id="UP000011134"/>
    </source>
</evidence>
<evidence type="ECO:0000256" key="1">
    <source>
        <dbReference type="SAM" id="MobiDB-lite"/>
    </source>
</evidence>
<name>L8JAC5_9GAMM</name>
<organism evidence="2 3">
    <name type="scientific">Photobacterium marinum</name>
    <dbReference type="NCBI Taxonomy" id="1056511"/>
    <lineage>
        <taxon>Bacteria</taxon>
        <taxon>Pseudomonadati</taxon>
        <taxon>Pseudomonadota</taxon>
        <taxon>Gammaproteobacteria</taxon>
        <taxon>Vibrionales</taxon>
        <taxon>Vibrionaceae</taxon>
        <taxon>Photobacterium</taxon>
    </lineage>
</organism>
<comment type="caution">
    <text evidence="2">The sequence shown here is derived from an EMBL/GenBank/DDBJ whole genome shotgun (WGS) entry which is preliminary data.</text>
</comment>
<protein>
    <submittedName>
        <fullName evidence="2">Uncharacterized protein</fullName>
    </submittedName>
</protein>
<keyword evidence="3" id="KW-1185">Reference proteome</keyword>
<dbReference type="Proteomes" id="UP000011134">
    <property type="component" value="Unassembled WGS sequence"/>
</dbReference>
<dbReference type="AlphaFoldDB" id="L8JAC5"/>
<proteinExistence type="predicted"/>
<dbReference type="PATRIC" id="fig|1056511.3.peg.3611"/>